<accession>A0AAN1WJ22</accession>
<gene>
    <name evidence="5" type="ORF">MARGE09_P2700</name>
</gene>
<dbReference type="InterPro" id="IPR022496">
    <property type="entry name" value="T6A_TsaB"/>
</dbReference>
<dbReference type="NCBIfam" id="TIGR03725">
    <property type="entry name" value="T6A_YeaZ"/>
    <property type="match status" value="1"/>
</dbReference>
<keyword evidence="6" id="KW-1185">Reference proteome</keyword>
<dbReference type="InterPro" id="IPR000905">
    <property type="entry name" value="Gcp-like_dom"/>
</dbReference>
<dbReference type="SUPFAM" id="SSF53067">
    <property type="entry name" value="Actin-like ATPase domain"/>
    <property type="match status" value="2"/>
</dbReference>
<evidence type="ECO:0000313" key="6">
    <source>
        <dbReference type="Proteomes" id="UP001320119"/>
    </source>
</evidence>
<name>A0AAN1WJ22_9GAMM</name>
<evidence type="ECO:0000259" key="4">
    <source>
        <dbReference type="Pfam" id="PF00814"/>
    </source>
</evidence>
<dbReference type="GO" id="GO:0002949">
    <property type="term" value="P:tRNA threonylcarbamoyladenosine modification"/>
    <property type="evidence" value="ECO:0007669"/>
    <property type="project" value="InterPro"/>
</dbReference>
<dbReference type="CDD" id="cd24032">
    <property type="entry name" value="ASKHA_NBD_TsaB"/>
    <property type="match status" value="1"/>
</dbReference>
<evidence type="ECO:0000256" key="1">
    <source>
        <dbReference type="ARBA" id="ARBA00010493"/>
    </source>
</evidence>
<comment type="similarity">
    <text evidence="1">Belongs to the KAE1 / TsaD family. TsaB subfamily.</text>
</comment>
<dbReference type="EMBL" id="AP023086">
    <property type="protein sequence ID" value="BCD98499.1"/>
    <property type="molecule type" value="Genomic_DNA"/>
</dbReference>
<evidence type="ECO:0000256" key="3">
    <source>
        <dbReference type="ARBA" id="ARBA00032446"/>
    </source>
</evidence>
<organism evidence="5 6">
    <name type="scientific">Marinagarivorans cellulosilyticus</name>
    <dbReference type="NCBI Taxonomy" id="2721545"/>
    <lineage>
        <taxon>Bacteria</taxon>
        <taxon>Pseudomonadati</taxon>
        <taxon>Pseudomonadota</taxon>
        <taxon>Gammaproteobacteria</taxon>
        <taxon>Cellvibrionales</taxon>
        <taxon>Cellvibrionaceae</taxon>
        <taxon>Marinagarivorans</taxon>
    </lineage>
</organism>
<evidence type="ECO:0000313" key="5">
    <source>
        <dbReference type="EMBL" id="BCD98499.1"/>
    </source>
</evidence>
<dbReference type="AlphaFoldDB" id="A0AAN1WJ22"/>
<feature type="domain" description="Gcp-like" evidence="4">
    <location>
        <begin position="34"/>
        <end position="159"/>
    </location>
</feature>
<dbReference type="RefSeq" id="WP_236982879.1">
    <property type="nucleotide sequence ID" value="NZ_AP023086.1"/>
</dbReference>
<proteinExistence type="inferred from homology"/>
<dbReference type="KEGG" id="marq:MARGE09_P2700"/>
<dbReference type="Gene3D" id="3.30.420.40">
    <property type="match status" value="2"/>
</dbReference>
<reference evidence="5 6" key="1">
    <citation type="journal article" date="2022" name="IScience">
        <title>An ultrasensitive nanofiber-based assay for enzymatic hydrolysis and deep-sea microbial degradation of cellulose.</title>
        <authorList>
            <person name="Tsudome M."/>
            <person name="Tachioka M."/>
            <person name="Miyazaki M."/>
            <person name="Uchimura K."/>
            <person name="Tsuda M."/>
            <person name="Takaki Y."/>
            <person name="Deguchi S."/>
        </authorList>
    </citation>
    <scope>NUCLEOTIDE SEQUENCE [LARGE SCALE GENOMIC DNA]</scope>
    <source>
        <strain evidence="5 6">GE09</strain>
    </source>
</reference>
<dbReference type="InterPro" id="IPR043129">
    <property type="entry name" value="ATPase_NBD"/>
</dbReference>
<evidence type="ECO:0000256" key="2">
    <source>
        <dbReference type="ARBA" id="ARBA00019012"/>
    </source>
</evidence>
<protein>
    <recommendedName>
        <fullName evidence="2">tRNA threonylcarbamoyladenosine biosynthesis protein TsaB</fullName>
    </recommendedName>
    <alternativeName>
        <fullName evidence="3">t(6)A37 threonylcarbamoyladenosine biosynthesis protein TsaB</fullName>
    </alternativeName>
</protein>
<dbReference type="PANTHER" id="PTHR11735">
    <property type="entry name" value="TRNA N6-ADENOSINE THREONYLCARBAMOYLTRANSFERASE"/>
    <property type="match status" value="1"/>
</dbReference>
<sequence length="234" mass="24724">MSVILAFEASADACSVSLRLSPVEVNILKSDEPRAHAAHLLPFAQELLDQAGRTINDIDYIACAIGPGSFTGLRIALSAAQGLAFSANKKIVPINSLSALAFSAQAPDDCIVLPMMDARMAEVYWGAYSSQGVALNESLQAVLGAEDSLFADLQAISSPQALLPVGCAWKDIAFAQAAQGSLSMMPPLLTQVDAGHIAALADKQLPLGGLDPQLVDLCYCRNSIAWNKRTRIRS</sequence>
<dbReference type="GO" id="GO:0005829">
    <property type="term" value="C:cytosol"/>
    <property type="evidence" value="ECO:0007669"/>
    <property type="project" value="TreeGrafter"/>
</dbReference>
<dbReference type="Proteomes" id="UP001320119">
    <property type="component" value="Chromosome"/>
</dbReference>
<dbReference type="PANTHER" id="PTHR11735:SF11">
    <property type="entry name" value="TRNA THREONYLCARBAMOYLADENOSINE BIOSYNTHESIS PROTEIN TSAB"/>
    <property type="match status" value="1"/>
</dbReference>
<dbReference type="Pfam" id="PF00814">
    <property type="entry name" value="TsaD"/>
    <property type="match status" value="1"/>
</dbReference>